<keyword evidence="3 7" id="KW-0812">Transmembrane</keyword>
<sequence length="316" mass="33179">MSSSAPSAAAAAAAASERSPLLPREAAARGGDVTVVVVDGQQQQVNVAGAGDREEEEVENSPPFGHEHYSHRSPWLRAAVLGANDGLVSTTSLMLGIAAADADFHRMILAGVAGLVGGALSMACGEFVSVHSQKDAEESDIRREREEFLKGPEHVAKEMEELAGTFSLPRGGGGGVGWDPDLILTHHGCVLLPLQEVYVTRGLSEELARRVAEELHAKCDLDEIVKVHIRDEMGIDTDEMSNPIQAAAASASAFAVGALLPLAAALIFQDYVLRVTSVTVVASLALATFGVVGAVLGEVFFWLAVLWLPEGARVAN</sequence>
<dbReference type="Pfam" id="PF01988">
    <property type="entry name" value="VIT1"/>
    <property type="match status" value="1"/>
</dbReference>
<feature type="region of interest" description="Disordered" evidence="6">
    <location>
        <begin position="1"/>
        <end position="25"/>
    </location>
</feature>
<gene>
    <name evidence="8" type="ORF">BJ554DRAFT_6384</name>
</gene>
<dbReference type="AlphaFoldDB" id="A0A8H7ZXS3"/>
<keyword evidence="9" id="KW-1185">Reference proteome</keyword>
<keyword evidence="5 7" id="KW-0472">Membrane</keyword>
<accession>A0A8H7ZXS3</accession>
<evidence type="ECO:0000256" key="7">
    <source>
        <dbReference type="SAM" id="Phobius"/>
    </source>
</evidence>
<comment type="subcellular location">
    <subcellularLocation>
        <location evidence="1">Endomembrane system</location>
        <topology evidence="1">Multi-pass membrane protein</topology>
    </subcellularLocation>
</comment>
<feature type="compositionally biased region" description="Low complexity" evidence="6">
    <location>
        <begin position="1"/>
        <end position="16"/>
    </location>
</feature>
<keyword evidence="4 7" id="KW-1133">Transmembrane helix</keyword>
<feature type="region of interest" description="Disordered" evidence="6">
    <location>
        <begin position="46"/>
        <end position="69"/>
    </location>
</feature>
<evidence type="ECO:0000256" key="4">
    <source>
        <dbReference type="ARBA" id="ARBA00022989"/>
    </source>
</evidence>
<dbReference type="GO" id="GO:0005384">
    <property type="term" value="F:manganese ion transmembrane transporter activity"/>
    <property type="evidence" value="ECO:0007669"/>
    <property type="project" value="InterPro"/>
</dbReference>
<name>A0A8H7ZXS3_9FUNG</name>
<evidence type="ECO:0000256" key="2">
    <source>
        <dbReference type="ARBA" id="ARBA00007049"/>
    </source>
</evidence>
<comment type="similarity">
    <text evidence="2">Belongs to the CCC1 family.</text>
</comment>
<evidence type="ECO:0000313" key="8">
    <source>
        <dbReference type="EMBL" id="KAG5461429.1"/>
    </source>
</evidence>
<evidence type="ECO:0000256" key="3">
    <source>
        <dbReference type="ARBA" id="ARBA00022692"/>
    </source>
</evidence>
<dbReference type="InterPro" id="IPR008217">
    <property type="entry name" value="Ccc1_fam"/>
</dbReference>
<evidence type="ECO:0000256" key="1">
    <source>
        <dbReference type="ARBA" id="ARBA00004127"/>
    </source>
</evidence>
<dbReference type="GO" id="GO:0030026">
    <property type="term" value="P:intracellular manganese ion homeostasis"/>
    <property type="evidence" value="ECO:0007669"/>
    <property type="project" value="InterPro"/>
</dbReference>
<organism evidence="8 9">
    <name type="scientific">Olpidium bornovanus</name>
    <dbReference type="NCBI Taxonomy" id="278681"/>
    <lineage>
        <taxon>Eukaryota</taxon>
        <taxon>Fungi</taxon>
        <taxon>Fungi incertae sedis</taxon>
        <taxon>Olpidiomycota</taxon>
        <taxon>Olpidiomycotina</taxon>
        <taxon>Olpidiomycetes</taxon>
        <taxon>Olpidiales</taxon>
        <taxon>Olpidiaceae</taxon>
        <taxon>Olpidium</taxon>
    </lineage>
</organism>
<feature type="transmembrane region" description="Helical" evidence="7">
    <location>
        <begin position="246"/>
        <end position="268"/>
    </location>
</feature>
<dbReference type="PANTHER" id="PTHR31851">
    <property type="entry name" value="FE(2+)/MN(2+) TRANSPORTER PCL1"/>
    <property type="match status" value="1"/>
</dbReference>
<dbReference type="GO" id="GO:0012505">
    <property type="term" value="C:endomembrane system"/>
    <property type="evidence" value="ECO:0007669"/>
    <property type="project" value="UniProtKB-SubCell"/>
</dbReference>
<dbReference type="Proteomes" id="UP000673691">
    <property type="component" value="Unassembled WGS sequence"/>
</dbReference>
<evidence type="ECO:0000256" key="6">
    <source>
        <dbReference type="SAM" id="MobiDB-lite"/>
    </source>
</evidence>
<proteinExistence type="inferred from homology"/>
<reference evidence="8 9" key="1">
    <citation type="journal article" name="Sci. Rep.">
        <title>Genome-scale phylogenetic analyses confirm Olpidium as the closest living zoosporic fungus to the non-flagellated, terrestrial fungi.</title>
        <authorList>
            <person name="Chang Y."/>
            <person name="Rochon D."/>
            <person name="Sekimoto S."/>
            <person name="Wang Y."/>
            <person name="Chovatia M."/>
            <person name="Sandor L."/>
            <person name="Salamov A."/>
            <person name="Grigoriev I.V."/>
            <person name="Stajich J.E."/>
            <person name="Spatafora J.W."/>
        </authorList>
    </citation>
    <scope>NUCLEOTIDE SEQUENCE [LARGE SCALE GENOMIC DNA]</scope>
    <source>
        <strain evidence="8">S191</strain>
    </source>
</reference>
<feature type="transmembrane region" description="Helical" evidence="7">
    <location>
        <begin position="280"/>
        <end position="308"/>
    </location>
</feature>
<protein>
    <submittedName>
        <fullName evidence="8">VIT family-domain-containing protein</fullName>
    </submittedName>
</protein>
<evidence type="ECO:0000256" key="5">
    <source>
        <dbReference type="ARBA" id="ARBA00023136"/>
    </source>
</evidence>
<dbReference type="OrthoDB" id="73465at2759"/>
<dbReference type="EMBL" id="JAEFCI010003671">
    <property type="protein sequence ID" value="KAG5461429.1"/>
    <property type="molecule type" value="Genomic_DNA"/>
</dbReference>
<evidence type="ECO:0000313" key="9">
    <source>
        <dbReference type="Proteomes" id="UP000673691"/>
    </source>
</evidence>
<comment type="caution">
    <text evidence="8">The sequence shown here is derived from an EMBL/GenBank/DDBJ whole genome shotgun (WGS) entry which is preliminary data.</text>
</comment>